<dbReference type="OrthoDB" id="2834207at2759"/>
<name>A0A9W8MXM8_9AGAR</name>
<dbReference type="EMBL" id="JANKHO010000379">
    <property type="protein sequence ID" value="KAJ3510694.1"/>
    <property type="molecule type" value="Genomic_DNA"/>
</dbReference>
<gene>
    <name evidence="1" type="ORF">NLJ89_g4530</name>
</gene>
<dbReference type="Proteomes" id="UP001148786">
    <property type="component" value="Unassembled WGS sequence"/>
</dbReference>
<reference evidence="1" key="1">
    <citation type="submission" date="2022-07" db="EMBL/GenBank/DDBJ databases">
        <title>Genome Sequence of Agrocybe chaxingu.</title>
        <authorList>
            <person name="Buettner E."/>
        </authorList>
    </citation>
    <scope>NUCLEOTIDE SEQUENCE</scope>
    <source>
        <strain evidence="1">MP-N11</strain>
    </source>
</reference>
<comment type="caution">
    <text evidence="1">The sequence shown here is derived from an EMBL/GenBank/DDBJ whole genome shotgun (WGS) entry which is preliminary data.</text>
</comment>
<accession>A0A9W8MXM8</accession>
<proteinExistence type="predicted"/>
<evidence type="ECO:0000313" key="1">
    <source>
        <dbReference type="EMBL" id="KAJ3510694.1"/>
    </source>
</evidence>
<dbReference type="AlphaFoldDB" id="A0A9W8MXM8"/>
<keyword evidence="2" id="KW-1185">Reference proteome</keyword>
<protein>
    <submittedName>
        <fullName evidence="1">Uncharacterized protein</fullName>
    </submittedName>
</protein>
<organism evidence="1 2">
    <name type="scientific">Agrocybe chaxingu</name>
    <dbReference type="NCBI Taxonomy" id="84603"/>
    <lineage>
        <taxon>Eukaryota</taxon>
        <taxon>Fungi</taxon>
        <taxon>Dikarya</taxon>
        <taxon>Basidiomycota</taxon>
        <taxon>Agaricomycotina</taxon>
        <taxon>Agaricomycetes</taxon>
        <taxon>Agaricomycetidae</taxon>
        <taxon>Agaricales</taxon>
        <taxon>Agaricineae</taxon>
        <taxon>Strophariaceae</taxon>
        <taxon>Agrocybe</taxon>
    </lineage>
</organism>
<sequence>MPTFDPQDWYTIATSSGGRDLSFEHRVTGEHSWYTPEGMTAAEIMEIPNASKHFRSVEDAKFYIKKMAAEKAEYEGGK</sequence>
<evidence type="ECO:0000313" key="2">
    <source>
        <dbReference type="Proteomes" id="UP001148786"/>
    </source>
</evidence>